<feature type="transmembrane region" description="Helical" evidence="18">
    <location>
        <begin position="310"/>
        <end position="333"/>
    </location>
</feature>
<dbReference type="InterPro" id="IPR007895">
    <property type="entry name" value="MASE1"/>
</dbReference>
<dbReference type="Pfam" id="PF08447">
    <property type="entry name" value="PAS_3"/>
    <property type="match status" value="1"/>
</dbReference>
<evidence type="ECO:0000256" key="14">
    <source>
        <dbReference type="ARBA" id="ARBA00022840"/>
    </source>
</evidence>
<feature type="transmembrane region" description="Helical" evidence="18">
    <location>
        <begin position="286"/>
        <end position="303"/>
    </location>
</feature>
<feature type="transmembrane region" description="Helical" evidence="18">
    <location>
        <begin position="264"/>
        <end position="280"/>
    </location>
</feature>
<protein>
    <recommendedName>
        <fullName evidence="4">Blue-light-activated histidine kinase</fullName>
        <ecNumber evidence="3">2.7.13.3</ecNumber>
    </recommendedName>
</protein>
<dbReference type="EMBL" id="JAZHRV010000001">
    <property type="protein sequence ID" value="MEH2553848.1"/>
    <property type="molecule type" value="Genomic_DNA"/>
</dbReference>
<keyword evidence="10 18" id="KW-0812">Transmembrane</keyword>
<dbReference type="SUPFAM" id="SSF55874">
    <property type="entry name" value="ATPase domain of HSP90 chaperone/DNA topoisomerase II/histidine kinase"/>
    <property type="match status" value="1"/>
</dbReference>
<evidence type="ECO:0000313" key="21">
    <source>
        <dbReference type="Proteomes" id="UP001364224"/>
    </source>
</evidence>
<comment type="caution">
    <text evidence="20">The sequence shown here is derived from an EMBL/GenBank/DDBJ whole genome shotgun (WGS) entry which is preliminary data.</text>
</comment>
<keyword evidence="7" id="KW-0285">Flavoprotein</keyword>
<evidence type="ECO:0000256" key="5">
    <source>
        <dbReference type="ARBA" id="ARBA00022475"/>
    </source>
</evidence>
<sequence>MNLLHTGDYAKSDSFWGGLSGSAFGITDFGCALAIGLNIARVARFVLHAGFERGCRVLQDLRNQVQRRVLPVADPTRRWVSAIGLAVAVGIAYFLAARLSLSLLTKPDGVAVFWPASGVAAGVLIAVGRSARWPVAIGTMAATIVANLLGDRTFAGAITFALCNAGEAILTALLVERQFGSDFSPDRLRHVLGLLAAAVFAAAVSGIGGALGFKLFHGSTAPILTIWQHWFAADALGIVTVAPVLIGVAAAVRNPPPQSEAIEGAMALVAITATSAINIFLPRESWATLVPLALLFPLLLWLAARCRPAFAAAAAFIVALTIVWTTTFGIGYFGDPDLPIADRILGAQAGILTTSLCTFVLAALFAERRLHEAALSEGAARLQEALTAGAVTAFEWDVRTGSSHRSDNAAKILGYDPQAPFTGTDFLASIHPADRAHFKAHVRNVRPDSPSYAVTFRVMRPDGHEMWLEETATAEFDASGHCVRIKGLTLDITERKRADEHQRLLIAELDHRVKNVLTRVAVVAMYTRQGSSTMDEFIQALDRRIQSMAVAHELLSQGHWQGVRLADIVRRQLAPYATDANTTTNGPDITLTAAASEALGMVLHELVTNASKYGALSIPDGRVSVSWECGNSDDTATSVMTVWRETGGPPVSAPTQYGYGTSLICDLIPHELGGKVDLAFSSEGVCCTIEMPLKRR</sequence>
<proteinExistence type="predicted"/>
<evidence type="ECO:0000256" key="15">
    <source>
        <dbReference type="ARBA" id="ARBA00022989"/>
    </source>
</evidence>
<evidence type="ECO:0000256" key="7">
    <source>
        <dbReference type="ARBA" id="ARBA00022630"/>
    </source>
</evidence>
<dbReference type="InterPro" id="IPR000700">
    <property type="entry name" value="PAS-assoc_C"/>
</dbReference>
<keyword evidence="8" id="KW-0288">FMN</keyword>
<dbReference type="NCBIfam" id="TIGR00229">
    <property type="entry name" value="sensory_box"/>
    <property type="match status" value="1"/>
</dbReference>
<keyword evidence="21" id="KW-1185">Reference proteome</keyword>
<dbReference type="InterPro" id="IPR000014">
    <property type="entry name" value="PAS"/>
</dbReference>
<keyword evidence="16" id="KW-0843">Virulence</keyword>
<accession>A0ABU8B5P6</accession>
<evidence type="ECO:0000256" key="13">
    <source>
        <dbReference type="ARBA" id="ARBA00022777"/>
    </source>
</evidence>
<evidence type="ECO:0000256" key="11">
    <source>
        <dbReference type="ARBA" id="ARBA00022737"/>
    </source>
</evidence>
<dbReference type="RefSeq" id="WP_334478421.1">
    <property type="nucleotide sequence ID" value="NZ_JAZHRV010000001.1"/>
</dbReference>
<dbReference type="Proteomes" id="UP001364224">
    <property type="component" value="Unassembled WGS sequence"/>
</dbReference>
<keyword evidence="11" id="KW-0677">Repeat</keyword>
<dbReference type="Pfam" id="PF07536">
    <property type="entry name" value="HWE_HK"/>
    <property type="match status" value="1"/>
</dbReference>
<keyword evidence="13" id="KW-0418">Kinase</keyword>
<evidence type="ECO:0000256" key="6">
    <source>
        <dbReference type="ARBA" id="ARBA00022553"/>
    </source>
</evidence>
<keyword evidence="15 18" id="KW-1133">Transmembrane helix</keyword>
<keyword evidence="17 18" id="KW-0472">Membrane</keyword>
<feature type="domain" description="PAC" evidence="19">
    <location>
        <begin position="452"/>
        <end position="504"/>
    </location>
</feature>
<feature type="transmembrane region" description="Helical" evidence="18">
    <location>
        <begin position="79"/>
        <end position="97"/>
    </location>
</feature>
<organism evidence="20 21">
    <name type="scientific">Bradyrhizobium algeriense</name>
    <dbReference type="NCBI Taxonomy" id="634784"/>
    <lineage>
        <taxon>Bacteria</taxon>
        <taxon>Pseudomonadati</taxon>
        <taxon>Pseudomonadota</taxon>
        <taxon>Alphaproteobacteria</taxon>
        <taxon>Hyphomicrobiales</taxon>
        <taxon>Nitrobacteraceae</taxon>
        <taxon>Bradyrhizobium</taxon>
    </lineage>
</organism>
<dbReference type="SMART" id="SM00911">
    <property type="entry name" value="HWE_HK"/>
    <property type="match status" value="1"/>
</dbReference>
<evidence type="ECO:0000256" key="2">
    <source>
        <dbReference type="ARBA" id="ARBA00004651"/>
    </source>
</evidence>
<dbReference type="InterPro" id="IPR036890">
    <property type="entry name" value="HATPase_C_sf"/>
</dbReference>
<dbReference type="Gene3D" id="3.30.450.20">
    <property type="entry name" value="PAS domain"/>
    <property type="match status" value="1"/>
</dbReference>
<evidence type="ECO:0000256" key="12">
    <source>
        <dbReference type="ARBA" id="ARBA00022741"/>
    </source>
</evidence>
<feature type="transmembrane region" description="Helical" evidence="18">
    <location>
        <begin position="191"/>
        <end position="211"/>
    </location>
</feature>
<keyword evidence="14" id="KW-0067">ATP-binding</keyword>
<evidence type="ECO:0000256" key="16">
    <source>
        <dbReference type="ARBA" id="ARBA00023026"/>
    </source>
</evidence>
<dbReference type="Gene3D" id="2.10.70.100">
    <property type="match status" value="1"/>
</dbReference>
<keyword evidence="9" id="KW-0808">Transferase</keyword>
<evidence type="ECO:0000313" key="20">
    <source>
        <dbReference type="EMBL" id="MEH2553848.1"/>
    </source>
</evidence>
<evidence type="ECO:0000256" key="10">
    <source>
        <dbReference type="ARBA" id="ARBA00022692"/>
    </source>
</evidence>
<evidence type="ECO:0000256" key="17">
    <source>
        <dbReference type="ARBA" id="ARBA00023136"/>
    </source>
</evidence>
<dbReference type="PANTHER" id="PTHR41523:SF8">
    <property type="entry name" value="ETHYLENE RESPONSE SENSOR PROTEIN"/>
    <property type="match status" value="1"/>
</dbReference>
<dbReference type="CDD" id="cd00130">
    <property type="entry name" value="PAS"/>
    <property type="match status" value="1"/>
</dbReference>
<evidence type="ECO:0000256" key="4">
    <source>
        <dbReference type="ARBA" id="ARBA00021740"/>
    </source>
</evidence>
<dbReference type="InterPro" id="IPR035965">
    <property type="entry name" value="PAS-like_dom_sf"/>
</dbReference>
<evidence type="ECO:0000256" key="8">
    <source>
        <dbReference type="ARBA" id="ARBA00022643"/>
    </source>
</evidence>
<keyword evidence="12" id="KW-0547">Nucleotide-binding</keyword>
<gene>
    <name evidence="20" type="ORF">V1286_001377</name>
</gene>
<evidence type="ECO:0000259" key="19">
    <source>
        <dbReference type="PROSITE" id="PS50113"/>
    </source>
</evidence>
<name>A0ABU8B5P6_9BRAD</name>
<dbReference type="InterPro" id="IPR013655">
    <property type="entry name" value="PAS_fold_3"/>
</dbReference>
<comment type="catalytic activity">
    <reaction evidence="1">
        <text>ATP + protein L-histidine = ADP + protein N-phospho-L-histidine.</text>
        <dbReference type="EC" id="2.7.13.3"/>
    </reaction>
</comment>
<dbReference type="Gene3D" id="3.30.565.10">
    <property type="entry name" value="Histidine kinase-like ATPase, C-terminal domain"/>
    <property type="match status" value="1"/>
</dbReference>
<dbReference type="SUPFAM" id="SSF55785">
    <property type="entry name" value="PYP-like sensor domain (PAS domain)"/>
    <property type="match status" value="1"/>
</dbReference>
<dbReference type="PROSITE" id="PS50113">
    <property type="entry name" value="PAC"/>
    <property type="match status" value="1"/>
</dbReference>
<dbReference type="EC" id="2.7.13.3" evidence="3"/>
<keyword evidence="6" id="KW-0597">Phosphoprotein</keyword>
<evidence type="ECO:0000256" key="18">
    <source>
        <dbReference type="SAM" id="Phobius"/>
    </source>
</evidence>
<dbReference type="Pfam" id="PF05231">
    <property type="entry name" value="MASE1"/>
    <property type="match status" value="1"/>
</dbReference>
<feature type="transmembrane region" description="Helical" evidence="18">
    <location>
        <begin position="345"/>
        <end position="366"/>
    </location>
</feature>
<evidence type="ECO:0000256" key="1">
    <source>
        <dbReference type="ARBA" id="ARBA00000085"/>
    </source>
</evidence>
<feature type="transmembrane region" description="Helical" evidence="18">
    <location>
        <begin position="231"/>
        <end position="252"/>
    </location>
</feature>
<keyword evidence="5" id="KW-1003">Cell membrane</keyword>
<feature type="transmembrane region" description="Helical" evidence="18">
    <location>
        <begin position="109"/>
        <end position="127"/>
    </location>
</feature>
<reference evidence="20 21" key="1">
    <citation type="submission" date="2024-02" db="EMBL/GenBank/DDBJ databases">
        <title>Adaptive strategies in a cosmopolitan and abundant soil bacterium.</title>
        <authorList>
            <person name="Carini P."/>
        </authorList>
    </citation>
    <scope>NUCLEOTIDE SEQUENCE [LARGE SCALE GENOMIC DNA]</scope>
    <source>
        <strain evidence="20 21">AZCC 1608</strain>
    </source>
</reference>
<evidence type="ECO:0000256" key="9">
    <source>
        <dbReference type="ARBA" id="ARBA00022679"/>
    </source>
</evidence>
<dbReference type="PANTHER" id="PTHR41523">
    <property type="entry name" value="TWO-COMPONENT SYSTEM SENSOR PROTEIN"/>
    <property type="match status" value="1"/>
</dbReference>
<dbReference type="InterPro" id="IPR011102">
    <property type="entry name" value="Sig_transdc_His_kinase_HWE"/>
</dbReference>
<evidence type="ECO:0000256" key="3">
    <source>
        <dbReference type="ARBA" id="ARBA00012438"/>
    </source>
</evidence>
<comment type="subcellular location">
    <subcellularLocation>
        <location evidence="2">Cell membrane</location>
        <topology evidence="2">Multi-pass membrane protein</topology>
    </subcellularLocation>
</comment>